<organism evidence="3">
    <name type="scientific">freshwater metagenome</name>
    <dbReference type="NCBI Taxonomy" id="449393"/>
    <lineage>
        <taxon>unclassified sequences</taxon>
        <taxon>metagenomes</taxon>
        <taxon>ecological metagenomes</taxon>
    </lineage>
</organism>
<protein>
    <submittedName>
        <fullName evidence="3">Unannotated protein</fullName>
    </submittedName>
</protein>
<feature type="compositionally biased region" description="Low complexity" evidence="1">
    <location>
        <begin position="49"/>
        <end position="58"/>
    </location>
</feature>
<evidence type="ECO:0000259" key="2">
    <source>
        <dbReference type="Pfam" id="PF09084"/>
    </source>
</evidence>
<dbReference type="Gene3D" id="3.40.190.10">
    <property type="entry name" value="Periplasmic binding protein-like II"/>
    <property type="match status" value="2"/>
</dbReference>
<reference evidence="3" key="1">
    <citation type="submission" date="2020-05" db="EMBL/GenBank/DDBJ databases">
        <authorList>
            <person name="Chiriac C."/>
            <person name="Salcher M."/>
            <person name="Ghai R."/>
            <person name="Kavagutti S V."/>
        </authorList>
    </citation>
    <scope>NUCLEOTIDE SEQUENCE</scope>
</reference>
<gene>
    <name evidence="3" type="ORF">UFOPK2809_00151</name>
</gene>
<name>A0A6J6SUS4_9ZZZZ</name>
<dbReference type="Pfam" id="PF09084">
    <property type="entry name" value="NMT1"/>
    <property type="match status" value="1"/>
</dbReference>
<dbReference type="InterPro" id="IPR015168">
    <property type="entry name" value="SsuA/THI5"/>
</dbReference>
<feature type="region of interest" description="Disordered" evidence="1">
    <location>
        <begin position="34"/>
        <end position="58"/>
    </location>
</feature>
<dbReference type="AlphaFoldDB" id="A0A6J6SUS4"/>
<accession>A0A6J6SUS4</accession>
<evidence type="ECO:0000256" key="1">
    <source>
        <dbReference type="SAM" id="MobiDB-lite"/>
    </source>
</evidence>
<dbReference type="PROSITE" id="PS51257">
    <property type="entry name" value="PROKAR_LIPOPROTEIN"/>
    <property type="match status" value="1"/>
</dbReference>
<feature type="domain" description="SsuA/THI5-like" evidence="2">
    <location>
        <begin position="75"/>
        <end position="290"/>
    </location>
</feature>
<dbReference type="PANTHER" id="PTHR31528">
    <property type="entry name" value="4-AMINO-5-HYDROXYMETHYL-2-METHYLPYRIMIDINE PHOSPHATE SYNTHASE THI11-RELATED"/>
    <property type="match status" value="1"/>
</dbReference>
<sequence length="364" mass="37637">MFALEKSRFRGTGIVALSAGLLLSLAACGGSTSTTSSAAPSVAPPAPAPAASSAPASEAPKELRPVTVLMDWFPNPDHVSLYVTKAKGYFEEMGLDVTLQPPSDPTDAPKLVSLGDVELGISYEPEMFFSAQAGLKLKAVAALIPTSLSSVIWLKDSPVKSLADLGGQTVGDAGLPTDNAFWSAIFAANNVDPESVDVVTLKTSLNQGLISGKVAAVVGAYGNIEGVQLAEEGLGPVITRVTDAGVPNYDELVIIANSDRLASDTEYQQVVRDFLAALAKGTADAIADPAFAEATMSGLSEDYSGPSLTAMIKATLPLLENPAGFGQMDATEWDAFGAFLKAEKLIDTVAPAADIMTTEFLPAP</sequence>
<proteinExistence type="predicted"/>
<dbReference type="SUPFAM" id="SSF53850">
    <property type="entry name" value="Periplasmic binding protein-like II"/>
    <property type="match status" value="1"/>
</dbReference>
<dbReference type="PANTHER" id="PTHR31528:SF3">
    <property type="entry name" value="THIAMINE BIOSYNTHESIS PROTEIN HI_0357-RELATED"/>
    <property type="match status" value="1"/>
</dbReference>
<evidence type="ECO:0000313" key="3">
    <source>
        <dbReference type="EMBL" id="CAB4737919.1"/>
    </source>
</evidence>
<dbReference type="InterPro" id="IPR027939">
    <property type="entry name" value="NMT1/THI5"/>
</dbReference>
<dbReference type="EMBL" id="CAEZZA010000010">
    <property type="protein sequence ID" value="CAB4737919.1"/>
    <property type="molecule type" value="Genomic_DNA"/>
</dbReference>
<dbReference type="GO" id="GO:0009228">
    <property type="term" value="P:thiamine biosynthetic process"/>
    <property type="evidence" value="ECO:0007669"/>
    <property type="project" value="InterPro"/>
</dbReference>